<keyword evidence="7" id="KW-1185">Reference proteome</keyword>
<dbReference type="InterPro" id="IPR040132">
    <property type="entry name" value="Tex1/THOC3"/>
</dbReference>
<dbReference type="eggNOG" id="ENOG502TB0X">
    <property type="taxonomic scope" value="Eukaryota"/>
</dbReference>
<evidence type="ECO:0000313" key="7">
    <source>
        <dbReference type="Proteomes" id="UP000001449"/>
    </source>
</evidence>
<feature type="region of interest" description="Disordered" evidence="4">
    <location>
        <begin position="1"/>
        <end position="72"/>
    </location>
</feature>
<feature type="region of interest" description="Disordered" evidence="4">
    <location>
        <begin position="340"/>
        <end position="374"/>
    </location>
</feature>
<dbReference type="GO" id="GO:0006406">
    <property type="term" value="P:mRNA export from nucleus"/>
    <property type="evidence" value="ECO:0000318"/>
    <property type="project" value="GO_Central"/>
</dbReference>
<dbReference type="InterPro" id="IPR036322">
    <property type="entry name" value="WD40_repeat_dom_sf"/>
</dbReference>
<evidence type="ECO:0000313" key="6">
    <source>
        <dbReference type="EMBL" id="EED94641.1"/>
    </source>
</evidence>
<feature type="compositionally biased region" description="Low complexity" evidence="4">
    <location>
        <begin position="207"/>
        <end position="225"/>
    </location>
</feature>
<reference evidence="6 7" key="2">
    <citation type="journal article" date="2008" name="Nature">
        <title>The Phaeodactylum genome reveals the evolutionary history of diatom genomes.</title>
        <authorList>
            <person name="Bowler C."/>
            <person name="Allen A.E."/>
            <person name="Badger J.H."/>
            <person name="Grimwood J."/>
            <person name="Jabbari K."/>
            <person name="Kuo A."/>
            <person name="Maheswari U."/>
            <person name="Martens C."/>
            <person name="Maumus F."/>
            <person name="Otillar R.P."/>
            <person name="Rayko E."/>
            <person name="Salamov A."/>
            <person name="Vandepoele K."/>
            <person name="Beszteri B."/>
            <person name="Gruber A."/>
            <person name="Heijde M."/>
            <person name="Katinka M."/>
            <person name="Mock T."/>
            <person name="Valentin K."/>
            <person name="Verret F."/>
            <person name="Berges J.A."/>
            <person name="Brownlee C."/>
            <person name="Cadoret J.P."/>
            <person name="Chiovitti A."/>
            <person name="Choi C.J."/>
            <person name="Coesel S."/>
            <person name="De Martino A."/>
            <person name="Detter J.C."/>
            <person name="Durkin C."/>
            <person name="Falciatore A."/>
            <person name="Fournet J."/>
            <person name="Haruta M."/>
            <person name="Huysman M.J."/>
            <person name="Jenkins B.D."/>
            <person name="Jiroutova K."/>
            <person name="Jorgensen R.E."/>
            <person name="Joubert Y."/>
            <person name="Kaplan A."/>
            <person name="Kroger N."/>
            <person name="Kroth P.G."/>
            <person name="La Roche J."/>
            <person name="Lindquist E."/>
            <person name="Lommer M."/>
            <person name="Martin-Jezequel V."/>
            <person name="Lopez P.J."/>
            <person name="Lucas S."/>
            <person name="Mangogna M."/>
            <person name="McGinnis K."/>
            <person name="Medlin L.K."/>
            <person name="Montsant A."/>
            <person name="Oudot-Le Secq M.P."/>
            <person name="Napoli C."/>
            <person name="Obornik M."/>
            <person name="Parker M.S."/>
            <person name="Petit J.L."/>
            <person name="Porcel B.M."/>
            <person name="Poulsen N."/>
            <person name="Robison M."/>
            <person name="Rychlewski L."/>
            <person name="Rynearson T.A."/>
            <person name="Schmutz J."/>
            <person name="Shapiro H."/>
            <person name="Siaut M."/>
            <person name="Stanley M."/>
            <person name="Sussman M.R."/>
            <person name="Taylor A.R."/>
            <person name="Vardi A."/>
            <person name="von Dassow P."/>
            <person name="Vyverman W."/>
            <person name="Willis A."/>
            <person name="Wyrwicz L.S."/>
            <person name="Rokhsar D.S."/>
            <person name="Weissenbach J."/>
            <person name="Armbrust E.V."/>
            <person name="Green B.R."/>
            <person name="Van de Peer Y."/>
            <person name="Grigoriev I.V."/>
        </authorList>
    </citation>
    <scope>NUCLEOTIDE SEQUENCE [LARGE SCALE GENOMIC DNA]</scope>
    <source>
        <strain evidence="6 7">CCMP1335</strain>
    </source>
</reference>
<dbReference type="GeneID" id="7448663"/>
<dbReference type="InterPro" id="IPR015943">
    <property type="entry name" value="WD40/YVTN_repeat-like_dom_sf"/>
</dbReference>
<protein>
    <recommendedName>
        <fullName evidence="5">Anaphase-promoting complex subunit 4-like WD40 domain-containing protein</fullName>
    </recommendedName>
</protein>
<feature type="compositionally biased region" description="Low complexity" evidence="4">
    <location>
        <begin position="1"/>
        <end position="37"/>
    </location>
</feature>
<accession>B8BTR0</accession>
<dbReference type="HOGENOM" id="CLU_292326_0_0_1"/>
<evidence type="ECO:0000256" key="4">
    <source>
        <dbReference type="SAM" id="MobiDB-lite"/>
    </source>
</evidence>
<name>B8BTR0_THAPS</name>
<dbReference type="InterPro" id="IPR001680">
    <property type="entry name" value="WD40_rpt"/>
</dbReference>
<dbReference type="PaxDb" id="35128-Thaps2222"/>
<feature type="domain" description="Anaphase-promoting complex subunit 4-like WD40" evidence="5">
    <location>
        <begin position="696"/>
        <end position="772"/>
    </location>
</feature>
<keyword evidence="2" id="KW-0677">Repeat</keyword>
<dbReference type="EMBL" id="CM000639">
    <property type="protein sequence ID" value="EED94641.1"/>
    <property type="molecule type" value="Genomic_DNA"/>
</dbReference>
<evidence type="ECO:0000256" key="3">
    <source>
        <dbReference type="ARBA" id="ARBA00046343"/>
    </source>
</evidence>
<dbReference type="Pfam" id="PF00400">
    <property type="entry name" value="WD40"/>
    <property type="match status" value="1"/>
</dbReference>
<evidence type="ECO:0000256" key="2">
    <source>
        <dbReference type="ARBA" id="ARBA00022737"/>
    </source>
</evidence>
<dbReference type="SUPFAM" id="SSF50978">
    <property type="entry name" value="WD40 repeat-like"/>
    <property type="match status" value="2"/>
</dbReference>
<dbReference type="Pfam" id="PF12894">
    <property type="entry name" value="ANAPC4_WD40"/>
    <property type="match status" value="1"/>
</dbReference>
<proteinExistence type="inferred from homology"/>
<dbReference type="InterPro" id="IPR024977">
    <property type="entry name" value="Apc4-like_WD40_dom"/>
</dbReference>
<evidence type="ECO:0000256" key="1">
    <source>
        <dbReference type="ARBA" id="ARBA00022574"/>
    </source>
</evidence>
<dbReference type="STRING" id="35128.B8BTR0"/>
<dbReference type="Proteomes" id="UP000001449">
    <property type="component" value="Chromosome 2"/>
</dbReference>
<organism evidence="6 7">
    <name type="scientific">Thalassiosira pseudonana</name>
    <name type="common">Marine diatom</name>
    <name type="synonym">Cyclotella nana</name>
    <dbReference type="NCBI Taxonomy" id="35128"/>
    <lineage>
        <taxon>Eukaryota</taxon>
        <taxon>Sar</taxon>
        <taxon>Stramenopiles</taxon>
        <taxon>Ochrophyta</taxon>
        <taxon>Bacillariophyta</taxon>
        <taxon>Coscinodiscophyceae</taxon>
        <taxon>Thalassiosirophycidae</taxon>
        <taxon>Thalassiosirales</taxon>
        <taxon>Thalassiosiraceae</taxon>
        <taxon>Thalassiosira</taxon>
    </lineage>
</organism>
<dbReference type="SMART" id="SM00320">
    <property type="entry name" value="WD40"/>
    <property type="match status" value="9"/>
</dbReference>
<dbReference type="KEGG" id="tps:THAPSDRAFT_2222"/>
<dbReference type="Gene3D" id="2.130.10.10">
    <property type="entry name" value="YVTN repeat-like/Quinoprotein amine dehydrogenase"/>
    <property type="match status" value="4"/>
</dbReference>
<comment type="similarity">
    <text evidence="3">Belongs to the THOC3 family.</text>
</comment>
<dbReference type="InParanoid" id="B8BTR0"/>
<dbReference type="RefSeq" id="XP_002287198.1">
    <property type="nucleotide sequence ID" value="XM_002287162.1"/>
</dbReference>
<keyword evidence="1" id="KW-0853">WD repeat</keyword>
<dbReference type="AlphaFoldDB" id="B8BTR0"/>
<feature type="compositionally biased region" description="Basic and acidic residues" evidence="4">
    <location>
        <begin position="353"/>
        <end position="364"/>
    </location>
</feature>
<dbReference type="PANTHER" id="PTHR22839">
    <property type="entry name" value="THO COMPLEX SUBUNIT 3 THO3"/>
    <property type="match status" value="1"/>
</dbReference>
<dbReference type="GO" id="GO:0000445">
    <property type="term" value="C:THO complex part of transcription export complex"/>
    <property type="evidence" value="ECO:0000318"/>
    <property type="project" value="GO_Central"/>
</dbReference>
<evidence type="ECO:0000259" key="5">
    <source>
        <dbReference type="Pfam" id="PF12894"/>
    </source>
</evidence>
<reference evidence="6 7" key="1">
    <citation type="journal article" date="2004" name="Science">
        <title>The genome of the diatom Thalassiosira pseudonana: ecology, evolution, and metabolism.</title>
        <authorList>
            <person name="Armbrust E.V."/>
            <person name="Berges J.A."/>
            <person name="Bowler C."/>
            <person name="Green B.R."/>
            <person name="Martinez D."/>
            <person name="Putnam N.H."/>
            <person name="Zhou S."/>
            <person name="Allen A.E."/>
            <person name="Apt K.E."/>
            <person name="Bechner M."/>
            <person name="Brzezinski M.A."/>
            <person name="Chaal B.K."/>
            <person name="Chiovitti A."/>
            <person name="Davis A.K."/>
            <person name="Demarest M.S."/>
            <person name="Detter J.C."/>
            <person name="Glavina T."/>
            <person name="Goodstein D."/>
            <person name="Hadi M.Z."/>
            <person name="Hellsten U."/>
            <person name="Hildebrand M."/>
            <person name="Jenkins B.D."/>
            <person name="Jurka J."/>
            <person name="Kapitonov V.V."/>
            <person name="Kroger N."/>
            <person name="Lau W.W."/>
            <person name="Lane T.W."/>
            <person name="Larimer F.W."/>
            <person name="Lippmeier J.C."/>
            <person name="Lucas S."/>
            <person name="Medina M."/>
            <person name="Montsant A."/>
            <person name="Obornik M."/>
            <person name="Parker M.S."/>
            <person name="Palenik B."/>
            <person name="Pazour G.J."/>
            <person name="Richardson P.M."/>
            <person name="Rynearson T.A."/>
            <person name="Saito M.A."/>
            <person name="Schwartz D.C."/>
            <person name="Thamatrakoln K."/>
            <person name="Valentin K."/>
            <person name="Vardi A."/>
            <person name="Wilkerson F.P."/>
            <person name="Rokhsar D.S."/>
        </authorList>
    </citation>
    <scope>NUCLEOTIDE SEQUENCE [LARGE SCALE GENOMIC DNA]</scope>
    <source>
        <strain evidence="6 7">CCMP1335</strain>
    </source>
</reference>
<gene>
    <name evidence="6" type="ORF">THAPSDRAFT_2222</name>
</gene>
<sequence>MSNSTRPPTSSTLSVSTSSTSNTANTASSHNSTEAASLPTTSFHKEASAPANPKVGSASEEETTSSTSTSIHDDIATIVTEAHRNAQSELRSTSEILKLAGAVLQRGSGNGNEYSSSAMHVSLGSTGVSGVASSPGNSPIRLASLSDEEDNLSNGGIYSIPEYSHLPGKFHSLSLNESAELINSPAIRTIFLSKLDGLKRFATKRIGSSGSSVTSSQSAESSGEGNVMANVATARAHASASMSGNSSVLSAATSITTTSQTTNIRSKSDVTAAMENAMAHANRIKTNQYRRGSSSSNLPLNGWTNNAVIDHSEMSRLPHASHFEMMPLWVQRKIAAESGFTNGVGSNNSSPNSKKERRSDANNKDDEDDGKFYHGQYTIHPSETIITHEFNRGDWTWITEWSPDGKHLALATENHNLAIIEAGITTPVWKVIHDDRIGRLKNDTTHTIRSIAWGGSFIALGGTGDAVSIVEPCITSDASASSNSASNAASKASKKEHFRIVDIITETGFVGTLHWQKNSNILAIGNREDQCLVVEVCKNKETGAVSSNILHNIERADWVNAVKFSPGGTKLAIGDRSGLLSVFSFVVVQNGEPPALSPLQDILMDDNILDIQWSPDAKFIYAGGEDYCVTVFGTQKWDVLQRIGRDRWVPFLAPSRGGSYLAVGGGTSSVSLLDVKQQWEEITELPLEGGIPLCAKWHPKDQYLAISGQLKNVVVYETSCRRLPKGMCLRSKSTVLAVEFSPNGKIIAVGNETGLVTFFDATSTAFVTLFETVIGVGKDITIQWSSSGRNVAIASGSTFVLFDTIFCGKVGVHPASSSRFLVRKVIQGGVNFTSLAFSPKGDYIALTDDQTRILNIKDDCSCVRVLDQQNVLSSGWSPDGAAFALVGKRDNLSIYDSRSSSKEWKLLFSIAVSETVLSLCWGPSVKKGLHYLAFAGEDRKVTILEVRTYERTWETVIEIPCASNINDLDWSDRGMICIGDDEGTVSVVDLSYLKSGRATRCHLHNEANTKPRTQCDNVIALASIDHDSQQSHLVGYWRIRWYC</sequence>
<feature type="compositionally biased region" description="Low complexity" evidence="4">
    <location>
        <begin position="343"/>
        <end position="352"/>
    </location>
</feature>
<dbReference type="PANTHER" id="PTHR22839:SF0">
    <property type="entry name" value="THO COMPLEX SUBUNIT 3"/>
    <property type="match status" value="1"/>
</dbReference>
<feature type="region of interest" description="Disordered" evidence="4">
    <location>
        <begin position="206"/>
        <end position="226"/>
    </location>
</feature>